<evidence type="ECO:0000256" key="1">
    <source>
        <dbReference type="SAM" id="Phobius"/>
    </source>
</evidence>
<evidence type="ECO:0000313" key="2">
    <source>
        <dbReference type="EMBL" id="GFQ93318.1"/>
    </source>
</evidence>
<feature type="transmembrane region" description="Helical" evidence="1">
    <location>
        <begin position="52"/>
        <end position="69"/>
    </location>
</feature>
<feature type="transmembrane region" description="Helical" evidence="1">
    <location>
        <begin position="250"/>
        <end position="277"/>
    </location>
</feature>
<dbReference type="Proteomes" id="UP000887116">
    <property type="component" value="Unassembled WGS sequence"/>
</dbReference>
<reference evidence="2" key="1">
    <citation type="submission" date="2020-07" db="EMBL/GenBank/DDBJ databases">
        <title>Multicomponent nature underlies the extraordinary mechanical properties of spider dragline silk.</title>
        <authorList>
            <person name="Kono N."/>
            <person name="Nakamura H."/>
            <person name="Mori M."/>
            <person name="Yoshida Y."/>
            <person name="Ohtoshi R."/>
            <person name="Malay A.D."/>
            <person name="Moran D.A.P."/>
            <person name="Tomita M."/>
            <person name="Numata K."/>
            <person name="Arakawa K."/>
        </authorList>
    </citation>
    <scope>NUCLEOTIDE SEQUENCE</scope>
</reference>
<gene>
    <name evidence="2" type="primary">AVEN_119040_1</name>
    <name evidence="2" type="ORF">TNCT_64711</name>
</gene>
<dbReference type="EMBL" id="BMAO01004239">
    <property type="protein sequence ID" value="GFQ93318.1"/>
    <property type="molecule type" value="Genomic_DNA"/>
</dbReference>
<comment type="caution">
    <text evidence="2">The sequence shown here is derived from an EMBL/GenBank/DDBJ whole genome shotgun (WGS) entry which is preliminary data.</text>
</comment>
<name>A0A8X6L4C7_TRICU</name>
<feature type="transmembrane region" description="Helical" evidence="1">
    <location>
        <begin position="25"/>
        <end position="45"/>
    </location>
</feature>
<keyword evidence="3" id="KW-1185">Reference proteome</keyword>
<keyword evidence="1" id="KW-1133">Transmembrane helix</keyword>
<sequence length="355" mass="40331">MKTLSSPGSFKQNYLFNFIWESPQYIFKFLQFSAIVLQLIEVVILPEKKMPIAMLILGILQVSATFSALRSRQKINQLLQKISCCSHALCLTDGKRKFRMPIIAYCCGLFMLNFFYLLMHFYSNRRTFVISIVINSPFFSFQLQEYILLLLDTVIVLNAITQSLVMTSLSGYYGFACFYVRVLLKKLELFTKTARVDNHQQVIPTYLKLVGIVKCLEDSLCFSAFVIVVSSISGLFHVNYSMLFVSIDGYLHYLIIVTGEIYFSTFLVMIIVPASVVNEALLSAKQTLISLPVKISQHANALTMVINGECLKEVSLTLWKIYKIRRSFIISAIGTLLSYGILVATFDTMKNPCIV</sequence>
<feature type="transmembrane region" description="Helical" evidence="1">
    <location>
        <begin position="328"/>
        <end position="346"/>
    </location>
</feature>
<proteinExistence type="predicted"/>
<feature type="transmembrane region" description="Helical" evidence="1">
    <location>
        <begin position="220"/>
        <end position="238"/>
    </location>
</feature>
<evidence type="ECO:0000313" key="3">
    <source>
        <dbReference type="Proteomes" id="UP000887116"/>
    </source>
</evidence>
<feature type="transmembrane region" description="Helical" evidence="1">
    <location>
        <begin position="166"/>
        <end position="184"/>
    </location>
</feature>
<evidence type="ECO:0008006" key="4">
    <source>
        <dbReference type="Google" id="ProtNLM"/>
    </source>
</evidence>
<accession>A0A8X6L4C7</accession>
<organism evidence="2 3">
    <name type="scientific">Trichonephila clavata</name>
    <name type="common">Joro spider</name>
    <name type="synonym">Nephila clavata</name>
    <dbReference type="NCBI Taxonomy" id="2740835"/>
    <lineage>
        <taxon>Eukaryota</taxon>
        <taxon>Metazoa</taxon>
        <taxon>Ecdysozoa</taxon>
        <taxon>Arthropoda</taxon>
        <taxon>Chelicerata</taxon>
        <taxon>Arachnida</taxon>
        <taxon>Araneae</taxon>
        <taxon>Araneomorphae</taxon>
        <taxon>Entelegynae</taxon>
        <taxon>Araneoidea</taxon>
        <taxon>Nephilidae</taxon>
        <taxon>Trichonephila</taxon>
    </lineage>
</organism>
<dbReference type="AlphaFoldDB" id="A0A8X6L4C7"/>
<dbReference type="OrthoDB" id="10396093at2759"/>
<keyword evidence="1" id="KW-0472">Membrane</keyword>
<protein>
    <recommendedName>
        <fullName evidence="4">Gustatory receptor</fullName>
    </recommendedName>
</protein>
<keyword evidence="1" id="KW-0812">Transmembrane</keyword>
<feature type="transmembrane region" description="Helical" evidence="1">
    <location>
        <begin position="102"/>
        <end position="122"/>
    </location>
</feature>